<dbReference type="RefSeq" id="YP_003795276.1">
    <property type="nucleotide sequence ID" value="NC_014340.2"/>
</dbReference>
<accession>D9IXJ0</accession>
<name>D9IXJ0_9ALVE</name>
<dbReference type="GeneID" id="9480903"/>
<organism evidence="1">
    <name type="scientific">Chromera velia</name>
    <dbReference type="NCBI Taxonomy" id="505693"/>
    <lineage>
        <taxon>Eukaryota</taxon>
        <taxon>Sar</taxon>
        <taxon>Alveolata</taxon>
        <taxon>Colpodellida</taxon>
        <taxon>Chromeraceae</taxon>
        <taxon>Chromera</taxon>
    </lineage>
</organism>
<gene>
    <name evidence="1" type="primary">orf634</name>
</gene>
<sequence length="634" mass="75720">MVRYTKFFCYGFIGHVVNPVTFRVQDLHSYGNMWCQELTRTVFKNNQPYRNAVERFAALRSEAEKLVRQRRIRTFIAVRTITIQQNCLNALCFNFFIVLKTFQYQRHRFFVVAPTTKNLLPNFYNIGQLKDLISSYQRFYSLYFQKARMLLRIHNHGLLTLFQLVKNTYYKAQYQYVSNWFQKFQRKYIFKFMAHVPKTKRIRASIRPGEPPHLPLRIPNSFSLTRNHKVSLFPQWKSLVFPNWFIKSNSSKKFYGRITFQGASQTIFSFMRKQTLDGQLIAPDPKAVGGWSKSAKKKWYKVEGPSIFQRFFYLHKKYTSPQLSWVSHLVPAINFKQKFFCLRWFGWRNWDGNCRPKKVSEIGCSIKFHPYTKYHFRPFHDKKFFYLVQTWLSHPVNLENNYLAIFQDATFLVKRPTVYEGLYLRGNRYSLVKNFDNWSRIGWTKPSQFLLKHFEPLSVSLYNAKVEAFRLIRVRPSQLQTRLRIFKGPLEKERCTIFNSERTLKGGAGILLKSVRPTGVLPNKLDERVGPTKLFLHANKKLYFPTQVNGQQRWRAMSSVMFLEPLPYRMSLIKARRYGRLWVPSFLEEILHPYKLVKATSVYFFFKKLGSERNFFKPSYKTPYVSRRLNVKLF</sequence>
<proteinExistence type="predicted"/>
<protein>
    <submittedName>
        <fullName evidence="1">Uncharacterized protein</fullName>
    </submittedName>
</protein>
<keyword evidence="1" id="KW-0150">Chloroplast</keyword>
<keyword evidence="1" id="KW-0934">Plastid</keyword>
<reference evidence="1" key="1">
    <citation type="journal article" date="2010" name="Proc. Natl. Acad. Sci. U.S.A.">
        <title>A common red algal origin of the apicomplexan, dinoflagellate, and heterokont plastids.</title>
        <authorList>
            <person name="Janouskovec J."/>
            <person name="Horak A."/>
            <person name="Obornik M."/>
            <person name="Lukes J."/>
            <person name="Keeling P.J."/>
        </authorList>
    </citation>
    <scope>NUCLEOTIDE SEQUENCE</scope>
    <source>
        <strain evidence="1">CCMP2878</strain>
    </source>
</reference>
<evidence type="ECO:0000313" key="1">
    <source>
        <dbReference type="EMBL" id="ADJ66518.1"/>
    </source>
</evidence>
<dbReference type="EMBL" id="HM222967">
    <property type="protein sequence ID" value="ADJ66518.1"/>
    <property type="molecule type" value="Genomic_DNA"/>
</dbReference>
<geneLocation type="chloroplast" evidence="1"/>
<dbReference type="AlphaFoldDB" id="D9IXJ0"/>
<reference evidence="1" key="2">
    <citation type="submission" date="2013-03" db="EMBL/GenBank/DDBJ databases">
        <title>Split photosystem protein, linear topology, and growth of structural complexity in the recombination-driven plastid genome of Chromera velia.</title>
        <authorList>
            <person name="Janouskovec J."/>
            <person name="Sobotka R."/>
            <person name="Lai D.-H."/>
            <person name="Flegontov P."/>
            <person name="Konik P."/>
            <person name="Komenda J."/>
            <person name="Ali S."/>
            <person name="Prasil O."/>
            <person name="Pain A."/>
            <person name="Obornik M."/>
            <person name="Lukes J."/>
            <person name="Keeling P.J."/>
        </authorList>
    </citation>
    <scope>NUCLEOTIDE SEQUENCE</scope>
    <source>
        <strain evidence="1">CCMP2878</strain>
    </source>
</reference>